<feature type="modified residue" description="4-aspartylphosphate" evidence="1">
    <location>
        <position position="55"/>
    </location>
</feature>
<dbReference type="InterPro" id="IPR011006">
    <property type="entry name" value="CheY-like_superfamily"/>
</dbReference>
<protein>
    <submittedName>
        <fullName evidence="4">LytTR family DNA-binding domain-containing protein</fullName>
    </submittedName>
</protein>
<feature type="domain" description="HTH LytTR-type" evidence="3">
    <location>
        <begin position="159"/>
        <end position="265"/>
    </location>
</feature>
<dbReference type="Pfam" id="PF04397">
    <property type="entry name" value="LytTR"/>
    <property type="match status" value="1"/>
</dbReference>
<evidence type="ECO:0000313" key="4">
    <source>
        <dbReference type="EMBL" id="UOF89983.1"/>
    </source>
</evidence>
<accession>A0ABY4CHI8</accession>
<sequence>MNIRAMIAEDERLVREELAYLIQQEEDFILCPSAENGEQLLELFHQYKPDVIFLDIHMPSLSGIEVAKTLAFQKNENDTDIPLLVFSTAYDEYAIQAFDLEAVDYLLKPYDIQRFKATIERVRKKLGYRSGPLMKAEDGDSISKETTPNSLSSNRHAKLLIDDGEKVIVLSPQSIQYAVKQERWIEIHTDQGTIQAKMTLQELEEKVKHYPFFRPHRSYLVNLDYIYEITPWFNGAYNALLKNKEKTKIPVSRTSAKALFKILEQ</sequence>
<dbReference type="InterPro" id="IPR046947">
    <property type="entry name" value="LytR-like"/>
</dbReference>
<keyword evidence="1" id="KW-0597">Phosphoprotein</keyword>
<dbReference type="Gene3D" id="2.40.50.1020">
    <property type="entry name" value="LytTr DNA-binding domain"/>
    <property type="match status" value="1"/>
</dbReference>
<dbReference type="EMBL" id="CP089291">
    <property type="protein sequence ID" value="UOF89983.1"/>
    <property type="molecule type" value="Genomic_DNA"/>
</dbReference>
<dbReference type="PANTHER" id="PTHR37299">
    <property type="entry name" value="TRANSCRIPTIONAL REGULATOR-RELATED"/>
    <property type="match status" value="1"/>
</dbReference>
<dbReference type="SUPFAM" id="SSF52172">
    <property type="entry name" value="CheY-like"/>
    <property type="match status" value="1"/>
</dbReference>
<evidence type="ECO:0000313" key="5">
    <source>
        <dbReference type="Proteomes" id="UP000830167"/>
    </source>
</evidence>
<dbReference type="SMART" id="SM00850">
    <property type="entry name" value="LytTR"/>
    <property type="match status" value="1"/>
</dbReference>
<dbReference type="CDD" id="cd17532">
    <property type="entry name" value="REC_LytTR_AlgR-like"/>
    <property type="match status" value="1"/>
</dbReference>
<dbReference type="PROSITE" id="PS50110">
    <property type="entry name" value="RESPONSE_REGULATORY"/>
    <property type="match status" value="1"/>
</dbReference>
<dbReference type="PROSITE" id="PS50930">
    <property type="entry name" value="HTH_LYTTR"/>
    <property type="match status" value="1"/>
</dbReference>
<keyword evidence="4" id="KW-0238">DNA-binding</keyword>
<dbReference type="Proteomes" id="UP000830167">
    <property type="component" value="Chromosome"/>
</dbReference>
<dbReference type="SMART" id="SM00448">
    <property type="entry name" value="REC"/>
    <property type="match status" value="1"/>
</dbReference>
<evidence type="ECO:0000259" key="3">
    <source>
        <dbReference type="PROSITE" id="PS50930"/>
    </source>
</evidence>
<keyword evidence="5" id="KW-1185">Reference proteome</keyword>
<dbReference type="InterPro" id="IPR007492">
    <property type="entry name" value="LytTR_DNA-bd_dom"/>
</dbReference>
<dbReference type="InterPro" id="IPR001789">
    <property type="entry name" value="Sig_transdc_resp-reg_receiver"/>
</dbReference>
<dbReference type="GO" id="GO:0003677">
    <property type="term" value="F:DNA binding"/>
    <property type="evidence" value="ECO:0007669"/>
    <property type="project" value="UniProtKB-KW"/>
</dbReference>
<dbReference type="Gene3D" id="3.40.50.2300">
    <property type="match status" value="1"/>
</dbReference>
<proteinExistence type="predicted"/>
<dbReference type="Pfam" id="PF00072">
    <property type="entry name" value="Response_reg"/>
    <property type="match status" value="1"/>
</dbReference>
<evidence type="ECO:0000259" key="2">
    <source>
        <dbReference type="PROSITE" id="PS50110"/>
    </source>
</evidence>
<reference evidence="4" key="1">
    <citation type="submission" date="2021-12" db="EMBL/GenBank/DDBJ databases">
        <title>Alicyclobacillaceae gen. nov., sp. nov., isolated from chalcocite enrichment system.</title>
        <authorList>
            <person name="Jiang Z."/>
        </authorList>
    </citation>
    <scope>NUCLEOTIDE SEQUENCE</scope>
    <source>
        <strain evidence="4">MYW30-H2</strain>
    </source>
</reference>
<dbReference type="RefSeq" id="WP_347436678.1">
    <property type="nucleotide sequence ID" value="NZ_CP089291.1"/>
</dbReference>
<name>A0ABY4CHI8_9BACL</name>
<feature type="domain" description="Response regulatory" evidence="2">
    <location>
        <begin position="4"/>
        <end position="123"/>
    </location>
</feature>
<organism evidence="4 5">
    <name type="scientific">Fodinisporobacter ferrooxydans</name>
    <dbReference type="NCBI Taxonomy" id="2901836"/>
    <lineage>
        <taxon>Bacteria</taxon>
        <taxon>Bacillati</taxon>
        <taxon>Bacillota</taxon>
        <taxon>Bacilli</taxon>
        <taxon>Bacillales</taxon>
        <taxon>Alicyclobacillaceae</taxon>
        <taxon>Fodinisporobacter</taxon>
    </lineage>
</organism>
<gene>
    <name evidence="4" type="ORF">LSG31_19270</name>
</gene>
<dbReference type="PANTHER" id="PTHR37299:SF1">
    <property type="entry name" value="STAGE 0 SPORULATION PROTEIN A HOMOLOG"/>
    <property type="match status" value="1"/>
</dbReference>
<evidence type="ECO:0000256" key="1">
    <source>
        <dbReference type="PROSITE-ProRule" id="PRU00169"/>
    </source>
</evidence>